<keyword evidence="1" id="KW-0472">Membrane</keyword>
<feature type="transmembrane region" description="Helical" evidence="1">
    <location>
        <begin position="245"/>
        <end position="262"/>
    </location>
</feature>
<evidence type="ECO:0000313" key="2">
    <source>
        <dbReference type="EMBL" id="HGI42958.1"/>
    </source>
</evidence>
<proteinExistence type="predicted"/>
<protein>
    <submittedName>
        <fullName evidence="2">Uncharacterized protein</fullName>
    </submittedName>
</protein>
<feature type="transmembrane region" description="Helical" evidence="1">
    <location>
        <begin position="461"/>
        <end position="486"/>
    </location>
</feature>
<feature type="transmembrane region" description="Helical" evidence="1">
    <location>
        <begin position="191"/>
        <end position="209"/>
    </location>
</feature>
<dbReference type="EMBL" id="DTFI01000031">
    <property type="protein sequence ID" value="HGI42958.1"/>
    <property type="molecule type" value="Genomic_DNA"/>
</dbReference>
<sequence length="528" mass="55315">MKRVATVAYYLLKNNLNPVLRPLLSRSLGKALVAALMAVLLLPPLLSAASVAVYGLPHPSVRKSLVPQGVSKELVLVSTSAFLTAALLLTAVRGPHEVTASEEAEYEVLLSVPLAMHEYILGKTLYFIAQSTIASIPLLVVGAALAPVLSGGRLARTALFPVAYLLFLAYAETSFQLVIVLRAAAGRSLNHVSYAAAAYAVAAITHSLASRSISPLLLAPALVAAKPLVHCFTLSVPASQIAEELGLLVLAVVFLLAALAAVSGRLSPENVKPVSEIVRGLQLGRRAGSSAHIYSSSSASIRRVVLGLSVLTARHLALVSLALAAAALGGLAVRALLPSLDTPTLAAFALSLLVVELSVSTGSVILRDLSPLWLYRSLAADMKTLTSALLAKLLVYYTESFAIVAVLLATATGRPEYLLLPVASMPAGSASAVVNLWFLARVAARRRLVRYSSRGFYLVEDLVATLLMAFSLVVSTVAFTGFSMLMEYSGGGVLLHVLLAASVLTSIPVLLFGREVVAETLSTVDVVS</sequence>
<dbReference type="AlphaFoldDB" id="A0A7C4B9P0"/>
<feature type="transmembrane region" description="Helical" evidence="1">
    <location>
        <begin position="345"/>
        <end position="366"/>
    </location>
</feature>
<comment type="caution">
    <text evidence="2">The sequence shown here is derived from an EMBL/GenBank/DDBJ whole genome shotgun (WGS) entry which is preliminary data.</text>
</comment>
<evidence type="ECO:0000256" key="1">
    <source>
        <dbReference type="SAM" id="Phobius"/>
    </source>
</evidence>
<feature type="transmembrane region" description="Helical" evidence="1">
    <location>
        <begin position="162"/>
        <end position="185"/>
    </location>
</feature>
<reference evidence="2" key="1">
    <citation type="journal article" date="2020" name="mSystems">
        <title>Genome- and Community-Level Interaction Insights into Carbon Utilization and Element Cycling Functions of Hydrothermarchaeota in Hydrothermal Sediment.</title>
        <authorList>
            <person name="Zhou Z."/>
            <person name="Liu Y."/>
            <person name="Xu W."/>
            <person name="Pan J."/>
            <person name="Luo Z.H."/>
            <person name="Li M."/>
        </authorList>
    </citation>
    <scope>NUCLEOTIDE SEQUENCE [LARGE SCALE GENOMIC DNA]</scope>
    <source>
        <strain evidence="2">SpSt-735</strain>
    </source>
</reference>
<keyword evidence="1" id="KW-1133">Transmembrane helix</keyword>
<feature type="transmembrane region" description="Helical" evidence="1">
    <location>
        <begin position="304"/>
        <end position="333"/>
    </location>
</feature>
<feature type="transmembrane region" description="Helical" evidence="1">
    <location>
        <begin position="492"/>
        <end position="512"/>
    </location>
</feature>
<accession>A0A7C4B9P0</accession>
<gene>
    <name evidence="2" type="ORF">ENV17_01040</name>
</gene>
<feature type="transmembrane region" description="Helical" evidence="1">
    <location>
        <begin position="31"/>
        <end position="54"/>
    </location>
</feature>
<name>A0A7C4B9P0_THEPE</name>
<organism evidence="2">
    <name type="scientific">Thermofilum pendens</name>
    <dbReference type="NCBI Taxonomy" id="2269"/>
    <lineage>
        <taxon>Archaea</taxon>
        <taxon>Thermoproteota</taxon>
        <taxon>Thermoprotei</taxon>
        <taxon>Thermofilales</taxon>
        <taxon>Thermofilaceae</taxon>
        <taxon>Thermofilum</taxon>
    </lineage>
</organism>
<keyword evidence="1" id="KW-0812">Transmembrane</keyword>
<feature type="transmembrane region" description="Helical" evidence="1">
    <location>
        <begin position="127"/>
        <end position="150"/>
    </location>
</feature>
<feature type="transmembrane region" description="Helical" evidence="1">
    <location>
        <begin position="74"/>
        <end position="92"/>
    </location>
</feature>
<feature type="transmembrane region" description="Helical" evidence="1">
    <location>
        <begin position="387"/>
        <end position="411"/>
    </location>
</feature>
<feature type="transmembrane region" description="Helical" evidence="1">
    <location>
        <begin position="417"/>
        <end position="440"/>
    </location>
</feature>